<dbReference type="Gene3D" id="3.40.980.10">
    <property type="entry name" value="MoaB/Mog-like domain"/>
    <property type="match status" value="1"/>
</dbReference>
<dbReference type="InterPro" id="IPR008136">
    <property type="entry name" value="CinA_C"/>
</dbReference>
<dbReference type="InterPro" id="IPR036425">
    <property type="entry name" value="MoaB/Mog-like_dom_sf"/>
</dbReference>
<dbReference type="PIRSF" id="PIRSF006728">
    <property type="entry name" value="CinA"/>
    <property type="match status" value="1"/>
</dbReference>
<dbReference type="InterPro" id="IPR008135">
    <property type="entry name" value="Competence-induced_CinA"/>
</dbReference>
<reference evidence="3 4" key="1">
    <citation type="submission" date="2021-03" db="EMBL/GenBank/DDBJ databases">
        <title>Aliifodinibius sp. nov., a new bacterium isolated from saline soil.</title>
        <authorList>
            <person name="Galisteo C."/>
            <person name="De La Haba R."/>
            <person name="Sanchez-Porro C."/>
            <person name="Ventosa A."/>
        </authorList>
    </citation>
    <scope>NUCLEOTIDE SEQUENCE [LARGE SCALE GENOMIC DNA]</scope>
    <source>
        <strain evidence="3 4">1BSP15-2V2</strain>
    </source>
</reference>
<dbReference type="NCBIfam" id="TIGR00199">
    <property type="entry name" value="PncC_domain"/>
    <property type="match status" value="1"/>
</dbReference>
<dbReference type="Pfam" id="PF18146">
    <property type="entry name" value="CinA_KH"/>
    <property type="match status" value="1"/>
</dbReference>
<keyword evidence="4" id="KW-1185">Reference proteome</keyword>
<evidence type="ECO:0000313" key="3">
    <source>
        <dbReference type="EMBL" id="MCW9708104.1"/>
    </source>
</evidence>
<name>A0ABT3PQH0_9BACT</name>
<dbReference type="Gene3D" id="3.90.950.20">
    <property type="entry name" value="CinA-like"/>
    <property type="match status" value="1"/>
</dbReference>
<feature type="domain" description="MoaB/Mog" evidence="2">
    <location>
        <begin position="4"/>
        <end position="171"/>
    </location>
</feature>
<dbReference type="Proteomes" id="UP001207918">
    <property type="component" value="Unassembled WGS sequence"/>
</dbReference>
<comment type="similarity">
    <text evidence="1">Belongs to the CinA family.</text>
</comment>
<dbReference type="SMART" id="SM00852">
    <property type="entry name" value="MoCF_biosynth"/>
    <property type="match status" value="1"/>
</dbReference>
<dbReference type="RefSeq" id="WP_265766890.1">
    <property type="nucleotide sequence ID" value="NZ_JAGGJA010000010.1"/>
</dbReference>
<dbReference type="PANTHER" id="PTHR13939:SF0">
    <property type="entry name" value="NMN AMIDOHYDROLASE-LIKE PROTEIN YFAY"/>
    <property type="match status" value="1"/>
</dbReference>
<dbReference type="NCBIfam" id="TIGR00200">
    <property type="entry name" value="cinA_nterm"/>
    <property type="match status" value="1"/>
</dbReference>
<dbReference type="NCBIfam" id="NF001813">
    <property type="entry name" value="PRK00549.1"/>
    <property type="match status" value="1"/>
</dbReference>
<dbReference type="PANTHER" id="PTHR13939">
    <property type="entry name" value="NICOTINAMIDE-NUCLEOTIDE AMIDOHYDROLASE PNCC"/>
    <property type="match status" value="1"/>
</dbReference>
<dbReference type="Pfam" id="PF00994">
    <property type="entry name" value="MoCF_biosynth"/>
    <property type="match status" value="1"/>
</dbReference>
<dbReference type="HAMAP" id="MF_00226_B">
    <property type="entry name" value="CinA_B"/>
    <property type="match status" value="1"/>
</dbReference>
<dbReference type="SUPFAM" id="SSF142433">
    <property type="entry name" value="CinA-like"/>
    <property type="match status" value="1"/>
</dbReference>
<dbReference type="Pfam" id="PF02464">
    <property type="entry name" value="CinA"/>
    <property type="match status" value="1"/>
</dbReference>
<gene>
    <name evidence="3" type="ORF">J6I44_14660</name>
</gene>
<dbReference type="InterPro" id="IPR041424">
    <property type="entry name" value="CinA_KH"/>
</dbReference>
<proteinExistence type="inferred from homology"/>
<evidence type="ECO:0000313" key="4">
    <source>
        <dbReference type="Proteomes" id="UP001207918"/>
    </source>
</evidence>
<organism evidence="3 4">
    <name type="scientific">Fodinibius salsisoli</name>
    <dbReference type="NCBI Taxonomy" id="2820877"/>
    <lineage>
        <taxon>Bacteria</taxon>
        <taxon>Pseudomonadati</taxon>
        <taxon>Balneolota</taxon>
        <taxon>Balneolia</taxon>
        <taxon>Balneolales</taxon>
        <taxon>Balneolaceae</taxon>
        <taxon>Fodinibius</taxon>
    </lineage>
</organism>
<dbReference type="SUPFAM" id="SSF53218">
    <property type="entry name" value="Molybdenum cofactor biosynthesis proteins"/>
    <property type="match status" value="1"/>
</dbReference>
<evidence type="ECO:0000256" key="1">
    <source>
        <dbReference type="HAMAP-Rule" id="MF_00226"/>
    </source>
</evidence>
<protein>
    <recommendedName>
        <fullName evidence="1">CinA-like protein</fullName>
    </recommendedName>
</protein>
<dbReference type="EMBL" id="JAGGJA010000010">
    <property type="protein sequence ID" value="MCW9708104.1"/>
    <property type="molecule type" value="Genomic_DNA"/>
</dbReference>
<dbReference type="NCBIfam" id="TIGR00177">
    <property type="entry name" value="molyb_syn"/>
    <property type="match status" value="1"/>
</dbReference>
<dbReference type="InterPro" id="IPR036653">
    <property type="entry name" value="CinA-like_C"/>
</dbReference>
<accession>A0ABT3PQH0</accession>
<dbReference type="CDD" id="cd00885">
    <property type="entry name" value="cinA"/>
    <property type="match status" value="1"/>
</dbReference>
<sequence>MQCQILSIGDELLIGDTVNTNASWMARELTEIGVEVNRIYTIKDDLAGIKEIVNEALSSADVVFTTGGLGPTHDDMTKQAIAELLDSELVVHEPTLDFIKKIFKERNIPFSKSNYHQAEVIEGCEVLFNEQGTAPAMWFDHEGALLVVLPGVPYEMKHLMNHHILPRLKKKIGNKTYRASHYMLTAGIGESTLSDEIIGDLNPFLNGNDISLAYLPSPEGTRIRIRGQASTEQKLKDQMETLIGHIKKQADGFIVGEGKQIRLAEKVGESLQEVGLKIAVAESCTGGSVANSLTDIPGSSNYFKGGIIAYENEVKVNQLKVNANDLQQQGAVSKAVALQMAKGVAQQLNAHIGISTTGIAGPEGGTDKKPVGTVWIGFWSEDQHFAIRAQFTNDRLINKQRTTATALEMVRRILLDISEMPYGLKKQLA</sequence>
<evidence type="ECO:0000259" key="2">
    <source>
        <dbReference type="SMART" id="SM00852"/>
    </source>
</evidence>
<dbReference type="InterPro" id="IPR050101">
    <property type="entry name" value="CinA"/>
</dbReference>
<comment type="caution">
    <text evidence="3">The sequence shown here is derived from an EMBL/GenBank/DDBJ whole genome shotgun (WGS) entry which is preliminary data.</text>
</comment>
<dbReference type="InterPro" id="IPR001453">
    <property type="entry name" value="MoaB/Mog_dom"/>
</dbReference>